<comment type="caution">
    <text evidence="2">The sequence shown here is derived from an EMBL/GenBank/DDBJ whole genome shotgun (WGS) entry which is preliminary data.</text>
</comment>
<evidence type="ECO:0000313" key="3">
    <source>
        <dbReference type="Proteomes" id="UP000260665"/>
    </source>
</evidence>
<dbReference type="EMBL" id="QFZK01000012">
    <property type="protein sequence ID" value="RFO95825.1"/>
    <property type="molecule type" value="Genomic_DNA"/>
</dbReference>
<dbReference type="RefSeq" id="WP_117179230.1">
    <property type="nucleotide sequence ID" value="NZ_QFZK01000012.1"/>
</dbReference>
<protein>
    <submittedName>
        <fullName evidence="2">Peptidyl-prolyl cis-trans isomerase</fullName>
    </submittedName>
</protein>
<dbReference type="OrthoDB" id="196786at2"/>
<dbReference type="Pfam" id="PF13145">
    <property type="entry name" value="Rotamase_2"/>
    <property type="match status" value="1"/>
</dbReference>
<reference evidence="2 3" key="1">
    <citation type="submission" date="2018-05" db="EMBL/GenBank/DDBJ databases">
        <title>Rhodoferax soyangensis sp.nov., isolated from an oligotrophic freshwater lake.</title>
        <authorList>
            <person name="Park M."/>
        </authorList>
    </citation>
    <scope>NUCLEOTIDE SEQUENCE [LARGE SCALE GENOMIC DNA]</scope>
    <source>
        <strain evidence="2 3">IMCC26218</strain>
    </source>
</reference>
<dbReference type="Proteomes" id="UP000260665">
    <property type="component" value="Unassembled WGS sequence"/>
</dbReference>
<sequence length="288" mass="31577">MSTSPPIAPSAASSAASNTTGRLSAWLREPLLHFIVLGLVLFTVDHFLFTRADDPHTIVVGAEVDREAQQVFKASRGREANAEELAALRKIWLDNEVLYREGIALQVDKGDTGIRERVIFKALSIVDANLKRPPLDDKVLRDWFEGHRSKYDEPARFDFKEAVLSEDNSEAAARAFALALNAGTPGDAKAGLRVFKGRPKANLLQSYGEEFAKALEQAPPGEWRAQSTKDGWRVIQLDALSPGKPAEFEALHGVVLQDWTDAVMAEQRSAAVNALAKKYTVQTEGAAK</sequence>
<keyword evidence="2" id="KW-0413">Isomerase</keyword>
<organism evidence="2 3">
    <name type="scientific">Rhodoferax lacus</name>
    <dbReference type="NCBI Taxonomy" id="2184758"/>
    <lineage>
        <taxon>Bacteria</taxon>
        <taxon>Pseudomonadati</taxon>
        <taxon>Pseudomonadota</taxon>
        <taxon>Betaproteobacteria</taxon>
        <taxon>Burkholderiales</taxon>
        <taxon>Comamonadaceae</taxon>
        <taxon>Rhodoferax</taxon>
    </lineage>
</organism>
<dbReference type="GO" id="GO:0003755">
    <property type="term" value="F:peptidyl-prolyl cis-trans isomerase activity"/>
    <property type="evidence" value="ECO:0007669"/>
    <property type="project" value="InterPro"/>
</dbReference>
<feature type="domain" description="PpiC" evidence="1">
    <location>
        <begin position="136"/>
        <end position="250"/>
    </location>
</feature>
<accession>A0A3E1R8Y6</accession>
<proteinExistence type="predicted"/>
<keyword evidence="3" id="KW-1185">Reference proteome</keyword>
<evidence type="ECO:0000313" key="2">
    <source>
        <dbReference type="EMBL" id="RFO95825.1"/>
    </source>
</evidence>
<name>A0A3E1R8Y6_9BURK</name>
<gene>
    <name evidence="2" type="ORF">DIC66_16705</name>
</gene>
<evidence type="ECO:0000259" key="1">
    <source>
        <dbReference type="Pfam" id="PF13145"/>
    </source>
</evidence>
<dbReference type="InterPro" id="IPR000297">
    <property type="entry name" value="PPIase_PpiC"/>
</dbReference>
<dbReference type="AlphaFoldDB" id="A0A3E1R8Y6"/>